<dbReference type="GO" id="GO:0005506">
    <property type="term" value="F:iron ion binding"/>
    <property type="evidence" value="ECO:0007669"/>
    <property type="project" value="InterPro"/>
</dbReference>
<accession>A0AAD6V1J9</accession>
<keyword evidence="7" id="KW-0503">Monooxygenase</keyword>
<name>A0AAD6V1J9_9AGAR</name>
<dbReference type="EMBL" id="JARJCW010000063">
    <property type="protein sequence ID" value="KAJ7200357.1"/>
    <property type="molecule type" value="Genomic_DNA"/>
</dbReference>
<comment type="similarity">
    <text evidence="2 7">Belongs to the cytochrome P450 family.</text>
</comment>
<feature type="region of interest" description="Disordered" evidence="8">
    <location>
        <begin position="506"/>
        <end position="526"/>
    </location>
</feature>
<dbReference type="PRINTS" id="PR00465">
    <property type="entry name" value="EP450IV"/>
</dbReference>
<dbReference type="GO" id="GO:0020037">
    <property type="term" value="F:heme binding"/>
    <property type="evidence" value="ECO:0007669"/>
    <property type="project" value="InterPro"/>
</dbReference>
<proteinExistence type="inferred from homology"/>
<evidence type="ECO:0000313" key="10">
    <source>
        <dbReference type="Proteomes" id="UP001219525"/>
    </source>
</evidence>
<keyword evidence="4 7" id="KW-0560">Oxidoreductase</keyword>
<dbReference type="PANTHER" id="PTHR46206">
    <property type="entry name" value="CYTOCHROME P450"/>
    <property type="match status" value="1"/>
</dbReference>
<reference evidence="9" key="1">
    <citation type="submission" date="2023-03" db="EMBL/GenBank/DDBJ databases">
        <title>Massive genome expansion in bonnet fungi (Mycena s.s.) driven by repeated elements and novel gene families across ecological guilds.</title>
        <authorList>
            <consortium name="Lawrence Berkeley National Laboratory"/>
            <person name="Harder C.B."/>
            <person name="Miyauchi S."/>
            <person name="Viragh M."/>
            <person name="Kuo A."/>
            <person name="Thoen E."/>
            <person name="Andreopoulos B."/>
            <person name="Lu D."/>
            <person name="Skrede I."/>
            <person name="Drula E."/>
            <person name="Henrissat B."/>
            <person name="Morin E."/>
            <person name="Kohler A."/>
            <person name="Barry K."/>
            <person name="LaButti K."/>
            <person name="Morin E."/>
            <person name="Salamov A."/>
            <person name="Lipzen A."/>
            <person name="Mereny Z."/>
            <person name="Hegedus B."/>
            <person name="Baldrian P."/>
            <person name="Stursova M."/>
            <person name="Weitz H."/>
            <person name="Taylor A."/>
            <person name="Grigoriev I.V."/>
            <person name="Nagy L.G."/>
            <person name="Martin F."/>
            <person name="Kauserud H."/>
        </authorList>
    </citation>
    <scope>NUCLEOTIDE SEQUENCE</scope>
    <source>
        <strain evidence="9">9144</strain>
    </source>
</reference>
<keyword evidence="6 7" id="KW-0349">Heme</keyword>
<protein>
    <submittedName>
        <fullName evidence="9">Cytochrome P450</fullName>
    </submittedName>
</protein>
<keyword evidence="10" id="KW-1185">Reference proteome</keyword>
<evidence type="ECO:0000256" key="3">
    <source>
        <dbReference type="ARBA" id="ARBA00022723"/>
    </source>
</evidence>
<dbReference type="Pfam" id="PF00067">
    <property type="entry name" value="p450"/>
    <property type="match status" value="1"/>
</dbReference>
<dbReference type="GO" id="GO:0016705">
    <property type="term" value="F:oxidoreductase activity, acting on paired donors, with incorporation or reduction of molecular oxygen"/>
    <property type="evidence" value="ECO:0007669"/>
    <property type="project" value="InterPro"/>
</dbReference>
<dbReference type="GO" id="GO:0004497">
    <property type="term" value="F:monooxygenase activity"/>
    <property type="evidence" value="ECO:0007669"/>
    <property type="project" value="UniProtKB-KW"/>
</dbReference>
<gene>
    <name evidence="9" type="ORF">GGX14DRAFT_699660</name>
</gene>
<organism evidence="9 10">
    <name type="scientific">Mycena pura</name>
    <dbReference type="NCBI Taxonomy" id="153505"/>
    <lineage>
        <taxon>Eukaryota</taxon>
        <taxon>Fungi</taxon>
        <taxon>Dikarya</taxon>
        <taxon>Basidiomycota</taxon>
        <taxon>Agaricomycotina</taxon>
        <taxon>Agaricomycetes</taxon>
        <taxon>Agaricomycetidae</taxon>
        <taxon>Agaricales</taxon>
        <taxon>Marasmiineae</taxon>
        <taxon>Mycenaceae</taxon>
        <taxon>Mycena</taxon>
    </lineage>
</organism>
<evidence type="ECO:0000256" key="7">
    <source>
        <dbReference type="RuleBase" id="RU000461"/>
    </source>
</evidence>
<dbReference type="PROSITE" id="PS00086">
    <property type="entry name" value="CYTOCHROME_P450"/>
    <property type="match status" value="1"/>
</dbReference>
<evidence type="ECO:0000256" key="1">
    <source>
        <dbReference type="ARBA" id="ARBA00001971"/>
    </source>
</evidence>
<dbReference type="InterPro" id="IPR001128">
    <property type="entry name" value="Cyt_P450"/>
</dbReference>
<dbReference type="Proteomes" id="UP001219525">
    <property type="component" value="Unassembled WGS sequence"/>
</dbReference>
<dbReference type="PRINTS" id="PR00385">
    <property type="entry name" value="P450"/>
</dbReference>
<evidence type="ECO:0000256" key="8">
    <source>
        <dbReference type="SAM" id="MobiDB-lite"/>
    </source>
</evidence>
<evidence type="ECO:0000256" key="2">
    <source>
        <dbReference type="ARBA" id="ARBA00010617"/>
    </source>
</evidence>
<dbReference type="AlphaFoldDB" id="A0AAD6V1J9"/>
<keyword evidence="3 6" id="KW-0479">Metal-binding</keyword>
<evidence type="ECO:0000256" key="6">
    <source>
        <dbReference type="PIRSR" id="PIRSR602403-1"/>
    </source>
</evidence>
<sequence length="526" mass="59324">MDDPRFLLLYGVLTLVGVASIRKALYDRQTSNIPVIGSTGFLSSYRDGLNFLVKAPELVQQGYDQYPDGVFRIARPYRWDYVVSGTKLVKEIANAPEDALSFHEGVGDLIQCILFRPSCCQLSKINQFLANITIGHELTENHHLLINVVRTTLTRNLHARFPDVGDEIIHAFEDVLQLTGSEWKTIHVLPTVMAIVSRVSNRLFVGLPLCRNREYLENNVKFAVNVIQSGQTINLFPPLLRPLVGWWVTSKNQNTDIAMGILGPMIEERLAKDDELGPNWPDRPNDFISWLLDSAEGSDRQVRTLVGRVLQVNMAAIHTSSMAFTHALYNLTTYPEHILPMREEAERMVRQDGWTKNALNNMHKIDSFLRETQRFNGVGPMLMLRRVVAKNGFRLSTGAVLPYGSFVCVAARATHSDPANYENPNNFDGFRFAREREAQAANADPDKDIFKRHMISTAPDHLPFGTGKHACPGRFFASTELKAMLAHVVMNYDVKAEVDGVRPQNKEFAGRVSPNPKGKVLFRKRQ</sequence>
<evidence type="ECO:0000313" key="9">
    <source>
        <dbReference type="EMBL" id="KAJ7200357.1"/>
    </source>
</evidence>
<dbReference type="InterPro" id="IPR036396">
    <property type="entry name" value="Cyt_P450_sf"/>
</dbReference>
<feature type="binding site" description="axial binding residue" evidence="6">
    <location>
        <position position="471"/>
    </location>
    <ligand>
        <name>heme</name>
        <dbReference type="ChEBI" id="CHEBI:30413"/>
    </ligand>
    <ligandPart>
        <name>Fe</name>
        <dbReference type="ChEBI" id="CHEBI:18248"/>
    </ligandPart>
</feature>
<dbReference type="SUPFAM" id="SSF48264">
    <property type="entry name" value="Cytochrome P450"/>
    <property type="match status" value="1"/>
</dbReference>
<dbReference type="Gene3D" id="1.10.630.10">
    <property type="entry name" value="Cytochrome P450"/>
    <property type="match status" value="1"/>
</dbReference>
<comment type="caution">
    <text evidence="9">The sequence shown here is derived from an EMBL/GenBank/DDBJ whole genome shotgun (WGS) entry which is preliminary data.</text>
</comment>
<evidence type="ECO:0000256" key="4">
    <source>
        <dbReference type="ARBA" id="ARBA00023002"/>
    </source>
</evidence>
<dbReference type="InterPro" id="IPR002403">
    <property type="entry name" value="Cyt_P450_E_grp-IV"/>
</dbReference>
<evidence type="ECO:0000256" key="5">
    <source>
        <dbReference type="ARBA" id="ARBA00023004"/>
    </source>
</evidence>
<dbReference type="InterPro" id="IPR017972">
    <property type="entry name" value="Cyt_P450_CS"/>
</dbReference>
<dbReference type="CDD" id="cd11041">
    <property type="entry name" value="CYP503A1-like"/>
    <property type="match status" value="1"/>
</dbReference>
<comment type="cofactor">
    <cofactor evidence="1 6">
        <name>heme</name>
        <dbReference type="ChEBI" id="CHEBI:30413"/>
    </cofactor>
</comment>
<keyword evidence="5 6" id="KW-0408">Iron</keyword>